<evidence type="ECO:0000256" key="5">
    <source>
        <dbReference type="ARBA" id="ARBA00023159"/>
    </source>
</evidence>
<evidence type="ECO:0000256" key="7">
    <source>
        <dbReference type="ARBA" id="ARBA00023321"/>
    </source>
</evidence>
<evidence type="ECO:0000256" key="8">
    <source>
        <dbReference type="SAM" id="MobiDB-lite"/>
    </source>
</evidence>
<dbReference type="PANTHER" id="PTHR22934">
    <property type="entry name" value="PROTEIN ESC1/WETA-RELATED"/>
    <property type="match status" value="1"/>
</dbReference>
<dbReference type="EMBL" id="DS027054">
    <property type="protein sequence ID" value="EAW10748.1"/>
    <property type="molecule type" value="Genomic_DNA"/>
</dbReference>
<organism evidence="9 10">
    <name type="scientific">Aspergillus clavatus (strain ATCC 1007 / CBS 513.65 / DSM 816 / NCTC 3887 / NRRL 1 / QM 1276 / 107)</name>
    <dbReference type="NCBI Taxonomy" id="344612"/>
    <lineage>
        <taxon>Eukaryota</taxon>
        <taxon>Fungi</taxon>
        <taxon>Dikarya</taxon>
        <taxon>Ascomycota</taxon>
        <taxon>Pezizomycotina</taxon>
        <taxon>Eurotiomycetes</taxon>
        <taxon>Eurotiomycetidae</taxon>
        <taxon>Eurotiales</taxon>
        <taxon>Aspergillaceae</taxon>
        <taxon>Aspergillus</taxon>
        <taxon>Aspergillus subgen. Fumigati</taxon>
    </lineage>
</organism>
<dbReference type="eggNOG" id="ENOG502S8IT">
    <property type="taxonomic scope" value="Eukaryota"/>
</dbReference>
<sequence length="562" mass="60657">MFAQPFDHSLNDLFTQFVDIDSSSVDGNKDVSYPSEFDQIFALDSLSSNCGDHSPLISTKPTQQSPQPWAKDYWCLSQETVPSAGQGAFAFQDTVHPSAVSNLSFNLENPPTSCPIPAVVACRTSSRSPSTPPATPRHNQKVRKSALNTPKSIRRQKPHDPRLPCKKTLSPSLIRSSQLQTGGMVYPEAWARGLQNFNIRSSDEHLPLSPPPSDILVQHENIPTDNVVAHMSHSADPAEMPHHYDSSIFNPSPAISMSSPSVCVLGRQQQGYLNQSHSALTTSSPPSADDIFSSPHSSDPQSLSSWPSESLGSSALSFTPELQNHDAQAWWPAMPSRVAPAQTSYQHMVASPAPQQPIQNTNTQHDLMQGGLMIQFDPSAFDVSTSADSSFQPTTMATAPLPQKSQPAYINTPVTPRKFPNPSVYATPQITNSSRSPSLSPRRGGSPSNRANFGNGCIMTTPQRRNGRKLSSQSMTPPKPVKGPSSTTSKSGPSKSLTVSFVNFTPSDSKKILTGVAPSGSSKTKARREQEARDRRRKLSEAAINAVRNAGGDVEALEAVLC</sequence>
<reference evidence="9 10" key="1">
    <citation type="journal article" date="2008" name="PLoS Genet.">
        <title>Genomic islands in the pathogenic filamentous fungus Aspergillus fumigatus.</title>
        <authorList>
            <person name="Fedorova N.D."/>
            <person name="Khaldi N."/>
            <person name="Joardar V.S."/>
            <person name="Maiti R."/>
            <person name="Amedeo P."/>
            <person name="Anderson M.J."/>
            <person name="Crabtree J."/>
            <person name="Silva J.C."/>
            <person name="Badger J.H."/>
            <person name="Albarraq A."/>
            <person name="Angiuoli S."/>
            <person name="Bussey H."/>
            <person name="Bowyer P."/>
            <person name="Cotty P.J."/>
            <person name="Dyer P.S."/>
            <person name="Egan A."/>
            <person name="Galens K."/>
            <person name="Fraser-Liggett C.M."/>
            <person name="Haas B.J."/>
            <person name="Inman J.M."/>
            <person name="Kent R."/>
            <person name="Lemieux S."/>
            <person name="Malavazi I."/>
            <person name="Orvis J."/>
            <person name="Roemer T."/>
            <person name="Ronning C.M."/>
            <person name="Sundaram J.P."/>
            <person name="Sutton G."/>
            <person name="Turner G."/>
            <person name="Venter J.C."/>
            <person name="White O.R."/>
            <person name="Whitty B.R."/>
            <person name="Youngman P."/>
            <person name="Wolfe K.H."/>
            <person name="Goldman G.H."/>
            <person name="Wortman J.R."/>
            <person name="Jiang B."/>
            <person name="Denning D.W."/>
            <person name="Nierman W.C."/>
        </authorList>
    </citation>
    <scope>NUCLEOTIDE SEQUENCE [LARGE SCALE GENOMIC DNA]</scope>
    <source>
        <strain evidence="10">ATCC 1007 / CBS 513.65 / DSM 816 / NCTC 3887 / NRRL 1</strain>
    </source>
</reference>
<dbReference type="KEGG" id="act:ACLA_052200"/>
<feature type="region of interest" description="Disordered" evidence="8">
    <location>
        <begin position="383"/>
        <end position="495"/>
    </location>
</feature>
<feature type="region of interest" description="Disordered" evidence="8">
    <location>
        <begin position="123"/>
        <end position="171"/>
    </location>
</feature>
<dbReference type="PANTHER" id="PTHR22934:SF25">
    <property type="entry name" value="DEVELOPMENTAL REGULATORY PROTEIN WETA"/>
    <property type="match status" value="1"/>
</dbReference>
<protein>
    <recommendedName>
        <fullName evidence="2">Developmental regulatory protein wetA</fullName>
    </recommendedName>
</protein>
<feature type="compositionally biased region" description="Polar residues" evidence="8">
    <location>
        <begin position="383"/>
        <end position="414"/>
    </location>
</feature>
<feature type="compositionally biased region" description="Low complexity" evidence="8">
    <location>
        <begin position="293"/>
        <end position="310"/>
    </location>
</feature>
<evidence type="ECO:0000256" key="1">
    <source>
        <dbReference type="ARBA" id="ARBA00008881"/>
    </source>
</evidence>
<evidence type="ECO:0000313" key="9">
    <source>
        <dbReference type="EMBL" id="EAW10748.1"/>
    </source>
</evidence>
<evidence type="ECO:0000256" key="2">
    <source>
        <dbReference type="ARBA" id="ARBA00015342"/>
    </source>
</evidence>
<keyword evidence="6" id="KW-0804">Transcription</keyword>
<keyword evidence="5" id="KW-0010">Activator</keyword>
<keyword evidence="7" id="KW-0183">Conidiation</keyword>
<evidence type="ECO:0000256" key="3">
    <source>
        <dbReference type="ARBA" id="ARBA00022969"/>
    </source>
</evidence>
<keyword evidence="3" id="KW-0749">Sporulation</keyword>
<feature type="compositionally biased region" description="Low complexity" evidence="8">
    <location>
        <begin position="433"/>
        <end position="448"/>
    </location>
</feature>
<dbReference type="HOGENOM" id="CLU_030750_0_0_1"/>
<dbReference type="GO" id="GO:0048315">
    <property type="term" value="P:conidium formation"/>
    <property type="evidence" value="ECO:0007669"/>
    <property type="project" value="UniProtKB-KW"/>
</dbReference>
<keyword evidence="10" id="KW-1185">Reference proteome</keyword>
<proteinExistence type="inferred from homology"/>
<feature type="compositionally biased region" description="Polar residues" evidence="8">
    <location>
        <begin position="458"/>
        <end position="475"/>
    </location>
</feature>
<name>A1CIP3_ASPCL</name>
<dbReference type="GO" id="GO:0030435">
    <property type="term" value="P:sporulation resulting in formation of a cellular spore"/>
    <property type="evidence" value="ECO:0007669"/>
    <property type="project" value="UniProtKB-KW"/>
</dbReference>
<gene>
    <name evidence="9" type="ORF">ACLA_052200</name>
</gene>
<evidence type="ECO:0000313" key="10">
    <source>
        <dbReference type="Proteomes" id="UP000006701"/>
    </source>
</evidence>
<dbReference type="OrthoDB" id="2575228at2759"/>
<comment type="similarity">
    <text evidence="1">Belongs to the wetA family.</text>
</comment>
<dbReference type="RefSeq" id="XP_001272174.1">
    <property type="nucleotide sequence ID" value="XM_001272173.1"/>
</dbReference>
<evidence type="ECO:0000256" key="4">
    <source>
        <dbReference type="ARBA" id="ARBA00023015"/>
    </source>
</evidence>
<dbReference type="AlphaFoldDB" id="A1CIP3"/>
<dbReference type="GeneID" id="4703706"/>
<feature type="compositionally biased region" description="Polar residues" evidence="8">
    <location>
        <begin position="276"/>
        <end position="286"/>
    </location>
</feature>
<evidence type="ECO:0000256" key="6">
    <source>
        <dbReference type="ARBA" id="ARBA00023163"/>
    </source>
</evidence>
<dbReference type="InterPro" id="IPR040112">
    <property type="entry name" value="WetA"/>
</dbReference>
<dbReference type="STRING" id="344612.A1CIP3"/>
<dbReference type="Proteomes" id="UP000006701">
    <property type="component" value="Unassembled WGS sequence"/>
</dbReference>
<feature type="region of interest" description="Disordered" evidence="8">
    <location>
        <begin position="276"/>
        <end position="310"/>
    </location>
</feature>
<feature type="region of interest" description="Disordered" evidence="8">
    <location>
        <begin position="508"/>
        <end position="538"/>
    </location>
</feature>
<accession>A1CIP3</accession>
<keyword evidence="4" id="KW-0805">Transcription regulation</keyword>
<dbReference type="OMA" id="MFAQPFD"/>
<feature type="compositionally biased region" description="Low complexity" evidence="8">
    <location>
        <begin position="482"/>
        <end position="495"/>
    </location>
</feature>
<dbReference type="VEuPathDB" id="FungiDB:ACLA_052200"/>